<dbReference type="CDD" id="cd13400">
    <property type="entry name" value="LT_IagB-like"/>
    <property type="match status" value="1"/>
</dbReference>
<sequence length="174" mass="19511">MRWRRIDHRGGVGGVITLALFLIRRFDLFRPSRLLLPLIALAASPAARADCFDEAAAYHHVNPHVLRAIAWVESRNRPDARNVNQNGSIDYGVMQVNSIHLRKLSEYGVDASTLMEPCKNVYVAAWHLRKQVDRYGNTWAAVGAYHSATPALRDGYAAKVQAVLRRWGHDTGAQ</sequence>
<dbReference type="AlphaFoldDB" id="A0A5P2H8T4"/>
<evidence type="ECO:0000313" key="3">
    <source>
        <dbReference type="Proteomes" id="UP000322822"/>
    </source>
</evidence>
<gene>
    <name evidence="2" type="ORF">FOB72_18260</name>
</gene>
<dbReference type="EMBL" id="CP044067">
    <property type="protein sequence ID" value="QET04108.1"/>
    <property type="molecule type" value="Genomic_DNA"/>
</dbReference>
<protein>
    <submittedName>
        <fullName evidence="2">Lytic transglycosylase domain-containing protein</fullName>
    </submittedName>
</protein>
<name>A0A5P2H8T4_9BURK</name>
<dbReference type="InterPro" id="IPR023346">
    <property type="entry name" value="Lysozyme-like_dom_sf"/>
</dbReference>
<reference evidence="2 3" key="1">
    <citation type="submission" date="2019-09" db="EMBL/GenBank/DDBJ databases">
        <title>FDA dAtabase for Regulatory Grade micrObial Sequences (FDA-ARGOS): Supporting development and validation of Infectious Disease Dx tests.</title>
        <authorList>
            <person name="Sciortino C."/>
            <person name="Tallon L."/>
            <person name="Sadzewicz L."/>
            <person name="Vavikolanu K."/>
            <person name="Mehta A."/>
            <person name="Aluvathingal J."/>
            <person name="Nadendla S."/>
            <person name="Nandy P."/>
            <person name="Geyer C."/>
            <person name="Yan Y."/>
            <person name="Sichtig H."/>
        </authorList>
    </citation>
    <scope>NUCLEOTIDE SEQUENCE [LARGE SCALE GENOMIC DNA]</scope>
    <source>
        <strain evidence="2 3">FDAARGOS_664</strain>
    </source>
</reference>
<feature type="domain" description="Transglycosylase SLT" evidence="1">
    <location>
        <begin position="50"/>
        <end position="151"/>
    </location>
</feature>
<proteinExistence type="predicted"/>
<organism evidence="2 3">
    <name type="scientific">Cupriavidus pauculus</name>
    <dbReference type="NCBI Taxonomy" id="82633"/>
    <lineage>
        <taxon>Bacteria</taxon>
        <taxon>Pseudomonadati</taxon>
        <taxon>Pseudomonadota</taxon>
        <taxon>Betaproteobacteria</taxon>
        <taxon>Burkholderiales</taxon>
        <taxon>Burkholderiaceae</taxon>
        <taxon>Cupriavidus</taxon>
    </lineage>
</organism>
<evidence type="ECO:0000313" key="2">
    <source>
        <dbReference type="EMBL" id="QET04108.1"/>
    </source>
</evidence>
<dbReference type="InterPro" id="IPR008258">
    <property type="entry name" value="Transglycosylase_SLT_dom_1"/>
</dbReference>
<dbReference type="Gene3D" id="1.10.530.10">
    <property type="match status" value="1"/>
</dbReference>
<evidence type="ECO:0000259" key="1">
    <source>
        <dbReference type="Pfam" id="PF01464"/>
    </source>
</evidence>
<accession>A0A5P2H8T4</accession>
<dbReference type="Proteomes" id="UP000322822">
    <property type="component" value="Chromosome 2"/>
</dbReference>
<dbReference type="OrthoDB" id="9808681at2"/>
<dbReference type="Pfam" id="PF01464">
    <property type="entry name" value="SLT"/>
    <property type="match status" value="1"/>
</dbReference>
<dbReference type="SUPFAM" id="SSF53955">
    <property type="entry name" value="Lysozyme-like"/>
    <property type="match status" value="1"/>
</dbReference>